<evidence type="ECO:0000313" key="2">
    <source>
        <dbReference type="EMBL" id="SFP88548.1"/>
    </source>
</evidence>
<dbReference type="InterPro" id="IPR008928">
    <property type="entry name" value="6-hairpin_glycosidase_sf"/>
</dbReference>
<dbReference type="SUPFAM" id="SSF48208">
    <property type="entry name" value="Six-hairpin glycosidases"/>
    <property type="match status" value="1"/>
</dbReference>
<dbReference type="Gene3D" id="1.50.10.10">
    <property type="match status" value="1"/>
</dbReference>
<feature type="compositionally biased region" description="Basic and acidic residues" evidence="1">
    <location>
        <begin position="192"/>
        <end position="202"/>
    </location>
</feature>
<feature type="region of interest" description="Disordered" evidence="1">
    <location>
        <begin position="264"/>
        <end position="296"/>
    </location>
</feature>
<dbReference type="AlphaFoldDB" id="A0A1I5TZS8"/>
<protein>
    <submittedName>
        <fullName evidence="2">Uncharacterized protein</fullName>
    </submittedName>
</protein>
<evidence type="ECO:0000256" key="1">
    <source>
        <dbReference type="SAM" id="MobiDB-lite"/>
    </source>
</evidence>
<feature type="region of interest" description="Disordered" evidence="1">
    <location>
        <begin position="147"/>
        <end position="205"/>
    </location>
</feature>
<dbReference type="Proteomes" id="UP000199137">
    <property type="component" value="Unassembled WGS sequence"/>
</dbReference>
<gene>
    <name evidence="2" type="ORF">SAMN05421854_107325</name>
</gene>
<dbReference type="EMBL" id="FOWC01000007">
    <property type="protein sequence ID" value="SFP88548.1"/>
    <property type="molecule type" value="Genomic_DNA"/>
</dbReference>
<proteinExistence type="predicted"/>
<feature type="compositionally biased region" description="Basic residues" evidence="1">
    <location>
        <begin position="264"/>
        <end position="275"/>
    </location>
</feature>
<feature type="compositionally biased region" description="Basic and acidic residues" evidence="1">
    <location>
        <begin position="159"/>
        <end position="169"/>
    </location>
</feature>
<dbReference type="GO" id="GO:0005975">
    <property type="term" value="P:carbohydrate metabolic process"/>
    <property type="evidence" value="ECO:0007669"/>
    <property type="project" value="InterPro"/>
</dbReference>
<organism evidence="2 3">
    <name type="scientific">Amycolatopsis rubida</name>
    <dbReference type="NCBI Taxonomy" id="112413"/>
    <lineage>
        <taxon>Bacteria</taxon>
        <taxon>Bacillati</taxon>
        <taxon>Actinomycetota</taxon>
        <taxon>Actinomycetes</taxon>
        <taxon>Pseudonocardiales</taxon>
        <taxon>Pseudonocardiaceae</taxon>
        <taxon>Amycolatopsis</taxon>
    </lineage>
</organism>
<evidence type="ECO:0000313" key="3">
    <source>
        <dbReference type="Proteomes" id="UP000199137"/>
    </source>
</evidence>
<accession>A0A1I5TZS8</accession>
<reference evidence="3" key="1">
    <citation type="submission" date="2016-10" db="EMBL/GenBank/DDBJ databases">
        <authorList>
            <person name="Varghese N."/>
            <person name="Submissions S."/>
        </authorList>
    </citation>
    <scope>NUCLEOTIDE SEQUENCE [LARGE SCALE GENOMIC DNA]</scope>
    <source>
        <strain evidence="3">DSM 44637</strain>
    </source>
</reference>
<name>A0A1I5TZS8_9PSEU</name>
<sequence>MRRADGVARGGGQGASRCECRGLVTPWDHAVGRRRGVTQSGDVVNGTCSTTGYHRVWGRDQYQQRTVLLATGDAAQAKRTARFRWSAQWISASTQGDGTTYPAGAFPRYSPVSGVQGATPRQLGWCEQLDQDSDAIILAGMTGAHRRGDVRAGQGDGGAHPHERARDDGAVGGAGGPVAVVDRGGGGRARHGRGDRAGERRPGGGAAVGVHCGLVAGAARQLDADVRRVPGRPHVLRADRQGNRPGRRRADLLRRGLLLRARRHRLRVPRPRPARGPRDRPIPSASWPAGVRRRCS</sequence>
<dbReference type="InterPro" id="IPR012341">
    <property type="entry name" value="6hp_glycosidase-like_sf"/>
</dbReference>
<dbReference type="STRING" id="112413.SAMN05421854_107325"/>